<sequence length="353" mass="39916">MGRKAESWAAVEGSVNSQLQDAEVKAAAAAERDRSINERLSQTSSLINVLEAQMSCLRAVQTQLTRSLEKERQKQAENWQEYLALKEEADTNEGISSFVKIQVSCMVHFVSCYRVRGSSEFYRSVFLCKARGRKVEEVVSAELEREKAAGLDQERLFAFKRLFYLIKAQKQSSSCFRKWYSQSWYCSPVYSISSRSPIKRFSKNVGEGSLSPYYTKSITPGAFESALRQKQGELASYMSRLASMESIHDSFAEELVKMTVQCEKLRAESSLLPGLRAELEALRRRLSAALELMGECDEELEELGADIIDLKMYREQVNLLVNKTCCYLGDEFNNGCCVIGDFITWAILSVVVS</sequence>
<comment type="caution">
    <text evidence="3">The sequence shown here is derived from an EMBL/GenBank/DDBJ whole genome shotgun (WGS) entry which is preliminary data.</text>
</comment>
<feature type="domain" description="TATA element modulatory factor 1 TATA binding" evidence="2">
    <location>
        <begin position="223"/>
        <end position="319"/>
    </location>
</feature>
<dbReference type="PANTHER" id="PTHR47347:SF2">
    <property type="entry name" value="GOLGIN CANDIDATE 5"/>
    <property type="match status" value="1"/>
</dbReference>
<dbReference type="PANTHER" id="PTHR47347">
    <property type="entry name" value="GOLGIN CANDIDATE 5"/>
    <property type="match status" value="1"/>
</dbReference>
<dbReference type="EMBL" id="JBJUIK010000004">
    <property type="protein sequence ID" value="KAL3528733.1"/>
    <property type="molecule type" value="Genomic_DNA"/>
</dbReference>
<evidence type="ECO:0000259" key="2">
    <source>
        <dbReference type="Pfam" id="PF12325"/>
    </source>
</evidence>
<protein>
    <recommendedName>
        <fullName evidence="2">TATA element modulatory factor 1 TATA binding domain-containing protein</fullName>
    </recommendedName>
</protein>
<reference evidence="3 4" key="1">
    <citation type="submission" date="2024-11" db="EMBL/GenBank/DDBJ databases">
        <title>A near-complete genome assembly of Cinchona calisaya.</title>
        <authorList>
            <person name="Lian D.C."/>
            <person name="Zhao X.W."/>
            <person name="Wei L."/>
        </authorList>
    </citation>
    <scope>NUCLEOTIDE SEQUENCE [LARGE SCALE GENOMIC DNA]</scope>
    <source>
        <tissue evidence="3">Nenye</tissue>
    </source>
</reference>
<name>A0ABD3AB01_9GENT</name>
<accession>A0ABD3AB01</accession>
<keyword evidence="4" id="KW-1185">Reference proteome</keyword>
<dbReference type="Pfam" id="PF12325">
    <property type="entry name" value="TMF_TATA_bd"/>
    <property type="match status" value="1"/>
</dbReference>
<dbReference type="Proteomes" id="UP001630127">
    <property type="component" value="Unassembled WGS sequence"/>
</dbReference>
<evidence type="ECO:0000313" key="3">
    <source>
        <dbReference type="EMBL" id="KAL3528733.1"/>
    </source>
</evidence>
<dbReference type="InterPro" id="IPR022091">
    <property type="entry name" value="TMF_TATA-bd"/>
</dbReference>
<keyword evidence="1" id="KW-0175">Coiled coil</keyword>
<feature type="coiled-coil region" evidence="1">
    <location>
        <begin position="272"/>
        <end position="299"/>
    </location>
</feature>
<evidence type="ECO:0000313" key="4">
    <source>
        <dbReference type="Proteomes" id="UP001630127"/>
    </source>
</evidence>
<gene>
    <name evidence="3" type="ORF">ACH5RR_008055</name>
</gene>
<organism evidence="3 4">
    <name type="scientific">Cinchona calisaya</name>
    <dbReference type="NCBI Taxonomy" id="153742"/>
    <lineage>
        <taxon>Eukaryota</taxon>
        <taxon>Viridiplantae</taxon>
        <taxon>Streptophyta</taxon>
        <taxon>Embryophyta</taxon>
        <taxon>Tracheophyta</taxon>
        <taxon>Spermatophyta</taxon>
        <taxon>Magnoliopsida</taxon>
        <taxon>eudicotyledons</taxon>
        <taxon>Gunneridae</taxon>
        <taxon>Pentapetalae</taxon>
        <taxon>asterids</taxon>
        <taxon>lamiids</taxon>
        <taxon>Gentianales</taxon>
        <taxon>Rubiaceae</taxon>
        <taxon>Cinchonoideae</taxon>
        <taxon>Cinchoneae</taxon>
        <taxon>Cinchona</taxon>
    </lineage>
</organism>
<dbReference type="AlphaFoldDB" id="A0ABD3AB01"/>
<proteinExistence type="predicted"/>
<evidence type="ECO:0000256" key="1">
    <source>
        <dbReference type="SAM" id="Coils"/>
    </source>
</evidence>